<evidence type="ECO:0000313" key="4">
    <source>
        <dbReference type="Proteomes" id="UP000247634"/>
    </source>
</evidence>
<dbReference type="AlphaFoldDB" id="A0A2U9NV47"/>
<dbReference type="KEGG" id="sact:DMT42_00535"/>
<evidence type="ECO:0000256" key="2">
    <source>
        <dbReference type="SAM" id="Phobius"/>
    </source>
</evidence>
<sequence>MPAETPRSDVDAAAGQKPEPHDSQERHASWLELFFDLVAVTAVAQVAHLLRGDLGPSDLGLYALLFLALWTAWICFTLYGNVAGEGTRTRTVLLAMFGMAVMAAAVHGVHEEEDQHARVFALAYVLIRVLANQSWQRRRQVLVDWPAAQMSLGVTPWIVSLWAHAPVRYWLWALGVALDLYVTFAVSAREFVKRHKEEDEQEALERSGSRTEGGSSRSTPPVTGIAVARSQAEHLSERLGLFVLIVLGEGIAQVVDAVSDVAWHRDVWTLGVASFFLLAAVWTLSFRHGYSGVPHLAEGVLPTRAALPLHCFLSGCLAALAAALGSAVEHPDSLSDGTRWLMCSALAGYFLLSGLAWLPDAHQEGRWLRWVALPCTGLPLLLAAFGTGVRTGVVIWLLVLVVLWPIFYDRRRRTELR</sequence>
<feature type="transmembrane region" description="Helical" evidence="2">
    <location>
        <begin position="169"/>
        <end position="188"/>
    </location>
</feature>
<keyword evidence="2" id="KW-1133">Transmembrane helix</keyword>
<feature type="transmembrane region" description="Helical" evidence="2">
    <location>
        <begin position="91"/>
        <end position="109"/>
    </location>
</feature>
<keyword evidence="2" id="KW-0812">Transmembrane</keyword>
<feature type="transmembrane region" description="Helical" evidence="2">
    <location>
        <begin position="307"/>
        <end position="327"/>
    </location>
</feature>
<keyword evidence="4" id="KW-1185">Reference proteome</keyword>
<feature type="region of interest" description="Disordered" evidence="1">
    <location>
        <begin position="200"/>
        <end position="222"/>
    </location>
</feature>
<dbReference type="PANTHER" id="PTHR36840">
    <property type="entry name" value="BLL5714 PROTEIN"/>
    <property type="match status" value="1"/>
</dbReference>
<feature type="transmembrane region" description="Helical" evidence="2">
    <location>
        <begin position="59"/>
        <end position="79"/>
    </location>
</feature>
<dbReference type="EMBL" id="CP029788">
    <property type="protein sequence ID" value="AWT40974.1"/>
    <property type="molecule type" value="Genomic_DNA"/>
</dbReference>
<dbReference type="PANTHER" id="PTHR36840:SF1">
    <property type="entry name" value="BLL5714 PROTEIN"/>
    <property type="match status" value="1"/>
</dbReference>
<feature type="transmembrane region" description="Helical" evidence="2">
    <location>
        <begin position="339"/>
        <end position="358"/>
    </location>
</feature>
<feature type="transmembrane region" description="Helical" evidence="2">
    <location>
        <begin position="267"/>
        <end position="286"/>
    </location>
</feature>
<keyword evidence="2" id="KW-0472">Membrane</keyword>
<proteinExistence type="predicted"/>
<organism evidence="3 4">
    <name type="scientific">Streptomyces actuosus</name>
    <dbReference type="NCBI Taxonomy" id="1885"/>
    <lineage>
        <taxon>Bacteria</taxon>
        <taxon>Bacillati</taxon>
        <taxon>Actinomycetota</taxon>
        <taxon>Actinomycetes</taxon>
        <taxon>Kitasatosporales</taxon>
        <taxon>Streptomycetaceae</taxon>
        <taxon>Streptomyces</taxon>
    </lineage>
</organism>
<reference evidence="3 4" key="1">
    <citation type="submission" date="2018-06" db="EMBL/GenBank/DDBJ databases">
        <title>The complete genome sequence of a nosiheptide producer Streptomyces actuosus ATCC 25421: deducing the ability of producing a new class III lantibiotics.</title>
        <authorList>
            <person name="Liu W."/>
            <person name="Sun F."/>
            <person name="Hu Y."/>
        </authorList>
    </citation>
    <scope>NUCLEOTIDE SEQUENCE [LARGE SCALE GENOMIC DNA]</scope>
    <source>
        <strain evidence="3 4">ATCC 25421</strain>
    </source>
</reference>
<gene>
    <name evidence="3" type="ORF">DMT42_00535</name>
</gene>
<protein>
    <submittedName>
        <fullName evidence="3">Low temperature requirement protein A</fullName>
    </submittedName>
</protein>
<feature type="region of interest" description="Disordered" evidence="1">
    <location>
        <begin position="1"/>
        <end position="22"/>
    </location>
</feature>
<dbReference type="Proteomes" id="UP000247634">
    <property type="component" value="Chromosome"/>
</dbReference>
<dbReference type="OrthoDB" id="7698234at2"/>
<evidence type="ECO:0000256" key="1">
    <source>
        <dbReference type="SAM" id="MobiDB-lite"/>
    </source>
</evidence>
<dbReference type="Pfam" id="PF06772">
    <property type="entry name" value="LtrA"/>
    <property type="match status" value="1"/>
</dbReference>
<name>A0A2U9NV47_STRAS</name>
<dbReference type="InterPro" id="IPR010640">
    <property type="entry name" value="Low_temperature_requirement_A"/>
</dbReference>
<feature type="compositionally biased region" description="Basic and acidic residues" evidence="1">
    <location>
        <begin position="200"/>
        <end position="209"/>
    </location>
</feature>
<feature type="compositionally biased region" description="Low complexity" evidence="1">
    <location>
        <begin position="210"/>
        <end position="219"/>
    </location>
</feature>
<accession>A0A2U9NV47</accession>
<feature type="compositionally biased region" description="Basic and acidic residues" evidence="1">
    <location>
        <begin position="1"/>
        <end position="10"/>
    </location>
</feature>
<feature type="transmembrane region" description="Helical" evidence="2">
    <location>
        <begin position="391"/>
        <end position="408"/>
    </location>
</feature>
<evidence type="ECO:0000313" key="3">
    <source>
        <dbReference type="EMBL" id="AWT40974.1"/>
    </source>
</evidence>